<keyword evidence="4 6" id="KW-1133">Transmembrane helix</keyword>
<keyword evidence="5 6" id="KW-0472">Membrane</keyword>
<dbReference type="GO" id="GO:0004252">
    <property type="term" value="F:serine-type endopeptidase activity"/>
    <property type="evidence" value="ECO:0007669"/>
    <property type="project" value="InterPro"/>
</dbReference>
<evidence type="ECO:0000313" key="8">
    <source>
        <dbReference type="EMBL" id="KAK3236866.1"/>
    </source>
</evidence>
<dbReference type="Gene3D" id="1.20.1540.10">
    <property type="entry name" value="Rhomboid-like"/>
    <property type="match status" value="1"/>
</dbReference>
<dbReference type="EMBL" id="LGRX02034801">
    <property type="protein sequence ID" value="KAK3236866.1"/>
    <property type="molecule type" value="Genomic_DNA"/>
</dbReference>
<feature type="transmembrane region" description="Helical" evidence="6">
    <location>
        <begin position="126"/>
        <end position="142"/>
    </location>
</feature>
<dbReference type="PANTHER" id="PTHR43731">
    <property type="entry name" value="RHOMBOID PROTEASE"/>
    <property type="match status" value="1"/>
</dbReference>
<dbReference type="InterPro" id="IPR035952">
    <property type="entry name" value="Rhomboid-like_sf"/>
</dbReference>
<evidence type="ECO:0000256" key="4">
    <source>
        <dbReference type="ARBA" id="ARBA00022989"/>
    </source>
</evidence>
<feature type="transmembrane region" description="Helical" evidence="6">
    <location>
        <begin position="20"/>
        <end position="41"/>
    </location>
</feature>
<feature type="domain" description="Peptidase S54 rhomboid" evidence="7">
    <location>
        <begin position="61"/>
        <end position="141"/>
    </location>
</feature>
<evidence type="ECO:0000256" key="2">
    <source>
        <dbReference type="ARBA" id="ARBA00009045"/>
    </source>
</evidence>
<dbReference type="SUPFAM" id="SSF144091">
    <property type="entry name" value="Rhomboid-like"/>
    <property type="match status" value="1"/>
</dbReference>
<accession>A0AAE0BHV0</accession>
<dbReference type="PANTHER" id="PTHR43731:SF26">
    <property type="entry name" value="RHOMBOID-LIKE PROTEIN 10, CHLOROPLASTIC"/>
    <property type="match status" value="1"/>
</dbReference>
<dbReference type="Pfam" id="PF01694">
    <property type="entry name" value="Rhomboid"/>
    <property type="match status" value="1"/>
</dbReference>
<protein>
    <recommendedName>
        <fullName evidence="7">Peptidase S54 rhomboid domain-containing protein</fullName>
    </recommendedName>
</protein>
<feature type="transmembrane region" description="Helical" evidence="6">
    <location>
        <begin position="71"/>
        <end position="90"/>
    </location>
</feature>
<feature type="non-terminal residue" evidence="8">
    <location>
        <position position="143"/>
    </location>
</feature>
<feature type="transmembrane region" description="Helical" evidence="6">
    <location>
        <begin position="102"/>
        <end position="120"/>
    </location>
</feature>
<sequence length="143" mass="15210">MEPRVSRLQKMKDRPRLTYLVLAANLSVYSVGVYLALTLGADESNEFFFLLAKDSSAVAAGEYWRLFSANFLHAGVLHLALNCFALGQLGPQVEGAFGSARFAFIYLSAGLSGSLASFLLSDDITVGASGALFGLLGALAAYF</sequence>
<reference evidence="8 9" key="1">
    <citation type="journal article" date="2015" name="Genome Biol. Evol.">
        <title>Comparative Genomics of a Bacterivorous Green Alga Reveals Evolutionary Causalities and Consequences of Phago-Mixotrophic Mode of Nutrition.</title>
        <authorList>
            <person name="Burns J.A."/>
            <person name="Paasch A."/>
            <person name="Narechania A."/>
            <person name="Kim E."/>
        </authorList>
    </citation>
    <scope>NUCLEOTIDE SEQUENCE [LARGE SCALE GENOMIC DNA]</scope>
    <source>
        <strain evidence="8 9">PLY_AMNH</strain>
    </source>
</reference>
<evidence type="ECO:0000259" key="7">
    <source>
        <dbReference type="Pfam" id="PF01694"/>
    </source>
</evidence>
<evidence type="ECO:0000256" key="6">
    <source>
        <dbReference type="SAM" id="Phobius"/>
    </source>
</evidence>
<gene>
    <name evidence="8" type="ORF">CYMTET_53020</name>
</gene>
<evidence type="ECO:0000313" key="9">
    <source>
        <dbReference type="Proteomes" id="UP001190700"/>
    </source>
</evidence>
<comment type="similarity">
    <text evidence="2">Belongs to the peptidase S54 family.</text>
</comment>
<organism evidence="8 9">
    <name type="scientific">Cymbomonas tetramitiformis</name>
    <dbReference type="NCBI Taxonomy" id="36881"/>
    <lineage>
        <taxon>Eukaryota</taxon>
        <taxon>Viridiplantae</taxon>
        <taxon>Chlorophyta</taxon>
        <taxon>Pyramimonadophyceae</taxon>
        <taxon>Pyramimonadales</taxon>
        <taxon>Pyramimonadaceae</taxon>
        <taxon>Cymbomonas</taxon>
    </lineage>
</organism>
<comment type="subcellular location">
    <subcellularLocation>
        <location evidence="1">Membrane</location>
        <topology evidence="1">Multi-pass membrane protein</topology>
    </subcellularLocation>
</comment>
<dbReference type="InterPro" id="IPR050925">
    <property type="entry name" value="Rhomboid_protease_S54"/>
</dbReference>
<evidence type="ECO:0000256" key="3">
    <source>
        <dbReference type="ARBA" id="ARBA00022692"/>
    </source>
</evidence>
<evidence type="ECO:0000256" key="5">
    <source>
        <dbReference type="ARBA" id="ARBA00023136"/>
    </source>
</evidence>
<comment type="caution">
    <text evidence="8">The sequence shown here is derived from an EMBL/GenBank/DDBJ whole genome shotgun (WGS) entry which is preliminary data.</text>
</comment>
<dbReference type="GO" id="GO:0016020">
    <property type="term" value="C:membrane"/>
    <property type="evidence" value="ECO:0007669"/>
    <property type="project" value="UniProtKB-SubCell"/>
</dbReference>
<proteinExistence type="inferred from homology"/>
<dbReference type="InterPro" id="IPR022764">
    <property type="entry name" value="Peptidase_S54_rhomboid_dom"/>
</dbReference>
<keyword evidence="9" id="KW-1185">Reference proteome</keyword>
<name>A0AAE0BHV0_9CHLO</name>
<evidence type="ECO:0000256" key="1">
    <source>
        <dbReference type="ARBA" id="ARBA00004141"/>
    </source>
</evidence>
<dbReference type="Proteomes" id="UP001190700">
    <property type="component" value="Unassembled WGS sequence"/>
</dbReference>
<keyword evidence="3 6" id="KW-0812">Transmembrane</keyword>
<dbReference type="AlphaFoldDB" id="A0AAE0BHV0"/>